<dbReference type="PANTHER" id="PTHR43547">
    <property type="entry name" value="TWO-COMPONENT HISTIDINE KINASE"/>
    <property type="match status" value="1"/>
</dbReference>
<keyword evidence="13" id="KW-0067">ATP-binding</keyword>
<feature type="domain" description="HAMP" evidence="12">
    <location>
        <begin position="85"/>
        <end position="137"/>
    </location>
</feature>
<dbReference type="PROSITE" id="PS50885">
    <property type="entry name" value="HAMP"/>
    <property type="match status" value="1"/>
</dbReference>
<dbReference type="PROSITE" id="PS50109">
    <property type="entry name" value="HIS_KIN"/>
    <property type="match status" value="1"/>
</dbReference>
<dbReference type="CDD" id="cd06225">
    <property type="entry name" value="HAMP"/>
    <property type="match status" value="1"/>
</dbReference>
<keyword evidence="10" id="KW-0472">Membrane</keyword>
<dbReference type="Pfam" id="PF00672">
    <property type="entry name" value="HAMP"/>
    <property type="match status" value="1"/>
</dbReference>
<keyword evidence="8 10" id="KW-1133">Transmembrane helix</keyword>
<keyword evidence="4" id="KW-0597">Phosphoprotein</keyword>
<dbReference type="InterPro" id="IPR003660">
    <property type="entry name" value="HAMP_dom"/>
</dbReference>
<reference evidence="14" key="1">
    <citation type="journal article" date="2019" name="Int. J. Syst. Evol. Microbiol.">
        <title>The Global Catalogue of Microorganisms (GCM) 10K type strain sequencing project: providing services to taxonomists for standard genome sequencing and annotation.</title>
        <authorList>
            <consortium name="The Broad Institute Genomics Platform"/>
            <consortium name="The Broad Institute Genome Sequencing Center for Infectious Disease"/>
            <person name="Wu L."/>
            <person name="Ma J."/>
        </authorList>
    </citation>
    <scope>NUCLEOTIDE SEQUENCE [LARGE SCALE GENOMIC DNA]</scope>
    <source>
        <strain evidence="14">JCM 17809</strain>
    </source>
</reference>
<proteinExistence type="predicted"/>
<dbReference type="PANTHER" id="PTHR43547:SF2">
    <property type="entry name" value="HYBRID SIGNAL TRANSDUCTION HISTIDINE KINASE C"/>
    <property type="match status" value="1"/>
</dbReference>
<dbReference type="Gene3D" id="3.30.565.10">
    <property type="entry name" value="Histidine kinase-like ATPase, C-terminal domain"/>
    <property type="match status" value="1"/>
</dbReference>
<evidence type="ECO:0000256" key="3">
    <source>
        <dbReference type="ARBA" id="ARBA00012438"/>
    </source>
</evidence>
<comment type="subcellular location">
    <subcellularLocation>
        <location evidence="2">Cell membrane</location>
    </subcellularLocation>
</comment>
<sequence length="370" mass="38866">MNRLAVRLVLSHVLVAVLGGLTTFLVVRALTPELFDRMMGQGPMMGRGGGGSLRGQVADAVTQALLVGTVVGVAAATGFGVLAAGRLVRPLRRLGEATREIAAGRYDVHAVRPQEHELAVLADDVNTLGAALAETEARRVRLLGEVAHEMRTPLTVIDGSVEGMIDGILPATPERLGVVSDEVRRLRRLSDDLSTLSRTEEGRLGLVPVPADLREVVSGAVERLRPQVEDAGLALGVRMPPQPVVVVVDPDRVAQVVRNLVGNAVRATPAGGRIDVEVAVGPRSATVAVRDTGEGLAPEDLERVFERFYRVPDRRRDVADTGSGIGLTIARGILRAHGGSLDARSPGRGGGATFTARLPLGEGAQSSVSV</sequence>
<dbReference type="Pfam" id="PF00512">
    <property type="entry name" value="HisKA"/>
    <property type="match status" value="1"/>
</dbReference>
<evidence type="ECO:0000256" key="9">
    <source>
        <dbReference type="ARBA" id="ARBA00023012"/>
    </source>
</evidence>
<feature type="transmembrane region" description="Helical" evidence="10">
    <location>
        <begin position="64"/>
        <end position="84"/>
    </location>
</feature>
<dbReference type="Gene3D" id="1.10.287.130">
    <property type="match status" value="1"/>
</dbReference>
<feature type="domain" description="Histidine kinase" evidence="11">
    <location>
        <begin position="145"/>
        <end position="362"/>
    </location>
</feature>
<protein>
    <recommendedName>
        <fullName evidence="3">histidine kinase</fullName>
        <ecNumber evidence="3">2.7.13.3</ecNumber>
    </recommendedName>
</protein>
<dbReference type="SUPFAM" id="SSF47384">
    <property type="entry name" value="Homodimeric domain of signal transducing histidine kinase"/>
    <property type="match status" value="1"/>
</dbReference>
<dbReference type="GO" id="GO:0005524">
    <property type="term" value="F:ATP binding"/>
    <property type="evidence" value="ECO:0007669"/>
    <property type="project" value="UniProtKB-KW"/>
</dbReference>
<evidence type="ECO:0000313" key="14">
    <source>
        <dbReference type="Proteomes" id="UP001500945"/>
    </source>
</evidence>
<keyword evidence="7" id="KW-0418">Kinase</keyword>
<keyword evidence="5" id="KW-0808">Transferase</keyword>
<dbReference type="SMART" id="SM00387">
    <property type="entry name" value="HATPase_c"/>
    <property type="match status" value="1"/>
</dbReference>
<dbReference type="SMART" id="SM00388">
    <property type="entry name" value="HisKA"/>
    <property type="match status" value="1"/>
</dbReference>
<gene>
    <name evidence="13" type="ORF">GCM10023168_06460</name>
</gene>
<name>A0ABP8K1K4_9MICO</name>
<keyword evidence="6 10" id="KW-0812">Transmembrane</keyword>
<dbReference type="InterPro" id="IPR003661">
    <property type="entry name" value="HisK_dim/P_dom"/>
</dbReference>
<dbReference type="EC" id="2.7.13.3" evidence="3"/>
<dbReference type="Proteomes" id="UP001500945">
    <property type="component" value="Unassembled WGS sequence"/>
</dbReference>
<evidence type="ECO:0000313" key="13">
    <source>
        <dbReference type="EMBL" id="GAA4399331.1"/>
    </source>
</evidence>
<dbReference type="InterPro" id="IPR003594">
    <property type="entry name" value="HATPase_dom"/>
</dbReference>
<keyword evidence="9" id="KW-0902">Two-component regulatory system</keyword>
<organism evidence="13 14">
    <name type="scientific">Fodinibacter luteus</name>
    <dbReference type="NCBI Taxonomy" id="552064"/>
    <lineage>
        <taxon>Bacteria</taxon>
        <taxon>Bacillati</taxon>
        <taxon>Actinomycetota</taxon>
        <taxon>Actinomycetes</taxon>
        <taxon>Micrococcales</taxon>
        <taxon>Intrasporangiaceae</taxon>
        <taxon>Fodinibacter (ex Wang et al. 2009)</taxon>
    </lineage>
</organism>
<evidence type="ECO:0000259" key="12">
    <source>
        <dbReference type="PROSITE" id="PS50885"/>
    </source>
</evidence>
<dbReference type="Pfam" id="PF02518">
    <property type="entry name" value="HATPase_c"/>
    <property type="match status" value="1"/>
</dbReference>
<dbReference type="InterPro" id="IPR004358">
    <property type="entry name" value="Sig_transdc_His_kin-like_C"/>
</dbReference>
<keyword evidence="13" id="KW-0547">Nucleotide-binding</keyword>
<dbReference type="RefSeq" id="WP_345202198.1">
    <property type="nucleotide sequence ID" value="NZ_BAABGM010000003.1"/>
</dbReference>
<dbReference type="Gene3D" id="6.10.340.10">
    <property type="match status" value="1"/>
</dbReference>
<evidence type="ECO:0000256" key="4">
    <source>
        <dbReference type="ARBA" id="ARBA00022553"/>
    </source>
</evidence>
<evidence type="ECO:0000256" key="2">
    <source>
        <dbReference type="ARBA" id="ARBA00004236"/>
    </source>
</evidence>
<dbReference type="CDD" id="cd00075">
    <property type="entry name" value="HATPase"/>
    <property type="match status" value="1"/>
</dbReference>
<accession>A0ABP8K1K4</accession>
<dbReference type="SMART" id="SM00304">
    <property type="entry name" value="HAMP"/>
    <property type="match status" value="1"/>
</dbReference>
<evidence type="ECO:0000256" key="1">
    <source>
        <dbReference type="ARBA" id="ARBA00000085"/>
    </source>
</evidence>
<dbReference type="InterPro" id="IPR005467">
    <property type="entry name" value="His_kinase_dom"/>
</dbReference>
<dbReference type="InterPro" id="IPR036097">
    <property type="entry name" value="HisK_dim/P_sf"/>
</dbReference>
<dbReference type="SUPFAM" id="SSF55874">
    <property type="entry name" value="ATPase domain of HSP90 chaperone/DNA topoisomerase II/histidine kinase"/>
    <property type="match status" value="1"/>
</dbReference>
<keyword evidence="14" id="KW-1185">Reference proteome</keyword>
<evidence type="ECO:0000256" key="6">
    <source>
        <dbReference type="ARBA" id="ARBA00022692"/>
    </source>
</evidence>
<evidence type="ECO:0000256" key="5">
    <source>
        <dbReference type="ARBA" id="ARBA00022679"/>
    </source>
</evidence>
<evidence type="ECO:0000256" key="10">
    <source>
        <dbReference type="SAM" id="Phobius"/>
    </source>
</evidence>
<dbReference type="EMBL" id="BAABGM010000003">
    <property type="protein sequence ID" value="GAA4399331.1"/>
    <property type="molecule type" value="Genomic_DNA"/>
</dbReference>
<evidence type="ECO:0000259" key="11">
    <source>
        <dbReference type="PROSITE" id="PS50109"/>
    </source>
</evidence>
<comment type="catalytic activity">
    <reaction evidence="1">
        <text>ATP + protein L-histidine = ADP + protein N-phospho-L-histidine.</text>
        <dbReference type="EC" id="2.7.13.3"/>
    </reaction>
</comment>
<evidence type="ECO:0000256" key="8">
    <source>
        <dbReference type="ARBA" id="ARBA00022989"/>
    </source>
</evidence>
<dbReference type="InterPro" id="IPR036890">
    <property type="entry name" value="HATPase_C_sf"/>
</dbReference>
<comment type="caution">
    <text evidence="13">The sequence shown here is derived from an EMBL/GenBank/DDBJ whole genome shotgun (WGS) entry which is preliminary data.</text>
</comment>
<evidence type="ECO:0000256" key="7">
    <source>
        <dbReference type="ARBA" id="ARBA00022777"/>
    </source>
</evidence>
<feature type="transmembrane region" description="Helical" evidence="10">
    <location>
        <begin position="9"/>
        <end position="30"/>
    </location>
</feature>
<dbReference type="SUPFAM" id="SSF158472">
    <property type="entry name" value="HAMP domain-like"/>
    <property type="match status" value="1"/>
</dbReference>
<dbReference type="PRINTS" id="PR00344">
    <property type="entry name" value="BCTRLSENSOR"/>
</dbReference>
<dbReference type="CDD" id="cd00082">
    <property type="entry name" value="HisKA"/>
    <property type="match status" value="1"/>
</dbReference>